<dbReference type="PRINTS" id="PR01576">
    <property type="entry name" value="PDEFORMYLASE"/>
</dbReference>
<comment type="similarity">
    <text evidence="1">Belongs to the polypeptide deformylase family.</text>
</comment>
<dbReference type="InterPro" id="IPR036821">
    <property type="entry name" value="Peptide_deformylase_sf"/>
</dbReference>
<comment type="caution">
    <text evidence="2">The sequence shown here is derived from an EMBL/GenBank/DDBJ whole genome shotgun (WGS) entry which is preliminary data.</text>
</comment>
<evidence type="ECO:0008006" key="3">
    <source>
        <dbReference type="Google" id="ProtNLM"/>
    </source>
</evidence>
<dbReference type="AlphaFoldDB" id="A0A0F9Q5U3"/>
<dbReference type="PANTHER" id="PTHR10458">
    <property type="entry name" value="PEPTIDE DEFORMYLASE"/>
    <property type="match status" value="1"/>
</dbReference>
<evidence type="ECO:0000313" key="2">
    <source>
        <dbReference type="EMBL" id="KKN39340.1"/>
    </source>
</evidence>
<dbReference type="SUPFAM" id="SSF56420">
    <property type="entry name" value="Peptide deformylase"/>
    <property type="match status" value="1"/>
</dbReference>
<dbReference type="EMBL" id="LAZR01001770">
    <property type="protein sequence ID" value="KKN39340.1"/>
    <property type="molecule type" value="Genomic_DNA"/>
</dbReference>
<organism evidence="2">
    <name type="scientific">marine sediment metagenome</name>
    <dbReference type="NCBI Taxonomy" id="412755"/>
    <lineage>
        <taxon>unclassified sequences</taxon>
        <taxon>metagenomes</taxon>
        <taxon>ecological metagenomes</taxon>
    </lineage>
</organism>
<dbReference type="Pfam" id="PF01327">
    <property type="entry name" value="Pep_deformylase"/>
    <property type="match status" value="1"/>
</dbReference>
<dbReference type="GO" id="GO:0042586">
    <property type="term" value="F:peptide deformylase activity"/>
    <property type="evidence" value="ECO:0007669"/>
    <property type="project" value="InterPro"/>
</dbReference>
<name>A0A0F9Q5U3_9ZZZZ</name>
<dbReference type="InterPro" id="IPR023635">
    <property type="entry name" value="Peptide_deformylase"/>
</dbReference>
<dbReference type="PANTHER" id="PTHR10458:SF22">
    <property type="entry name" value="PEPTIDE DEFORMYLASE"/>
    <property type="match status" value="1"/>
</dbReference>
<reference evidence="2" key="1">
    <citation type="journal article" date="2015" name="Nature">
        <title>Complex archaea that bridge the gap between prokaryotes and eukaryotes.</title>
        <authorList>
            <person name="Spang A."/>
            <person name="Saw J.H."/>
            <person name="Jorgensen S.L."/>
            <person name="Zaremba-Niedzwiedzka K."/>
            <person name="Martijn J."/>
            <person name="Lind A.E."/>
            <person name="van Eijk R."/>
            <person name="Schleper C."/>
            <person name="Guy L."/>
            <person name="Ettema T.J."/>
        </authorList>
    </citation>
    <scope>NUCLEOTIDE SEQUENCE</scope>
</reference>
<gene>
    <name evidence="2" type="ORF">LCGC14_0744450</name>
</gene>
<dbReference type="Gene3D" id="3.90.45.10">
    <property type="entry name" value="Peptide deformylase"/>
    <property type="match status" value="1"/>
</dbReference>
<evidence type="ECO:0000256" key="1">
    <source>
        <dbReference type="ARBA" id="ARBA00010759"/>
    </source>
</evidence>
<sequence>MHIITDLDFLRQPCASVPADTPIDDLVRDLFRELQERGAQGLSANQLGRQLRVFVMAMNEQPPICLVNPIIHKARGHQTFEEGCLSLPDQFYVVTRAMLVVISGENQHRQAVKLRFSGPEARTALHEYDHTGGRLIVDVGKPLTGPRRLQVRANPPSLMWGNPKVPDRNLKGDLVS</sequence>
<protein>
    <recommendedName>
        <fullName evidence="3">Peptide deformylase</fullName>
    </recommendedName>
</protein>
<accession>A0A0F9Q5U3</accession>
<proteinExistence type="inferred from homology"/>